<dbReference type="RefSeq" id="WP_378613714.1">
    <property type="nucleotide sequence ID" value="NZ_JBHSAX010000014.1"/>
</dbReference>
<reference evidence="2" key="1">
    <citation type="journal article" date="2019" name="Int. J. Syst. Evol. Microbiol.">
        <title>The Global Catalogue of Microorganisms (GCM) 10K type strain sequencing project: providing services to taxonomists for standard genome sequencing and annotation.</title>
        <authorList>
            <consortium name="The Broad Institute Genomics Platform"/>
            <consortium name="The Broad Institute Genome Sequencing Center for Infectious Disease"/>
            <person name="Wu L."/>
            <person name="Ma J."/>
        </authorList>
    </citation>
    <scope>NUCLEOTIDE SEQUENCE [LARGE SCALE GENOMIC DNA]</scope>
    <source>
        <strain evidence="2">CGMCC 4.7330</strain>
    </source>
</reference>
<evidence type="ECO:0000313" key="2">
    <source>
        <dbReference type="Proteomes" id="UP001595696"/>
    </source>
</evidence>
<dbReference type="InterPro" id="IPR023393">
    <property type="entry name" value="START-like_dom_sf"/>
</dbReference>
<name>A0ABV8DVL0_9NOCA</name>
<dbReference type="SUPFAM" id="SSF55961">
    <property type="entry name" value="Bet v1-like"/>
    <property type="match status" value="1"/>
</dbReference>
<protein>
    <submittedName>
        <fullName evidence="1">SRPBCC family protein</fullName>
    </submittedName>
</protein>
<dbReference type="InterPro" id="IPR019587">
    <property type="entry name" value="Polyketide_cyclase/dehydratase"/>
</dbReference>
<keyword evidence="2" id="KW-1185">Reference proteome</keyword>
<accession>A0ABV8DVL0</accession>
<comment type="caution">
    <text evidence="1">The sequence shown here is derived from an EMBL/GenBank/DDBJ whole genome shotgun (WGS) entry which is preliminary data.</text>
</comment>
<gene>
    <name evidence="1" type="ORF">ACFO0B_18585</name>
</gene>
<sequence>MRTKTDVRIVVDADPEQVMAALAAVELLPEWSATYSDVRVATRDPHDRPARVFVTAELPGGSDIQVLEYSWTPGRCSWEVADSTRGVRGRGWYEVTPGPDGTEVWQHVEQQLPFPLPGFLVHRQNKRAQEEVVLRFAEFAERFPEVETAV</sequence>
<dbReference type="Gene3D" id="3.30.530.20">
    <property type="match status" value="1"/>
</dbReference>
<dbReference type="Pfam" id="PF10604">
    <property type="entry name" value="Polyketide_cyc2"/>
    <property type="match status" value="1"/>
</dbReference>
<organism evidence="1 2">
    <name type="scientific">Nocardia jiangsuensis</name>
    <dbReference type="NCBI Taxonomy" id="1691563"/>
    <lineage>
        <taxon>Bacteria</taxon>
        <taxon>Bacillati</taxon>
        <taxon>Actinomycetota</taxon>
        <taxon>Actinomycetes</taxon>
        <taxon>Mycobacteriales</taxon>
        <taxon>Nocardiaceae</taxon>
        <taxon>Nocardia</taxon>
    </lineage>
</organism>
<evidence type="ECO:0000313" key="1">
    <source>
        <dbReference type="EMBL" id="MFC3963998.1"/>
    </source>
</evidence>
<dbReference type="EMBL" id="JBHSAX010000014">
    <property type="protein sequence ID" value="MFC3963998.1"/>
    <property type="molecule type" value="Genomic_DNA"/>
</dbReference>
<dbReference type="Proteomes" id="UP001595696">
    <property type="component" value="Unassembled WGS sequence"/>
</dbReference>
<dbReference type="PANTHER" id="PTHR39683">
    <property type="entry name" value="CONSERVED PROTEIN TB16.3"/>
    <property type="match status" value="1"/>
</dbReference>
<dbReference type="PANTHER" id="PTHR39683:SF4">
    <property type="entry name" value="COENZYME Q-BINDING PROTEIN COQ10 START DOMAIN-CONTAINING PROTEIN"/>
    <property type="match status" value="1"/>
</dbReference>
<proteinExistence type="predicted"/>